<dbReference type="GO" id="GO:0042130">
    <property type="term" value="P:negative regulation of T cell proliferation"/>
    <property type="evidence" value="ECO:0007669"/>
    <property type="project" value="TreeGrafter"/>
</dbReference>
<feature type="transmembrane region" description="Helical" evidence="12">
    <location>
        <begin position="249"/>
        <end position="270"/>
    </location>
</feature>
<dbReference type="CDD" id="cd00096">
    <property type="entry name" value="Ig"/>
    <property type="match status" value="1"/>
</dbReference>
<evidence type="ECO:0000256" key="5">
    <source>
        <dbReference type="ARBA" id="ARBA00022989"/>
    </source>
</evidence>
<feature type="signal peptide" evidence="13">
    <location>
        <begin position="1"/>
        <end position="20"/>
    </location>
</feature>
<dbReference type="InterPro" id="IPR007110">
    <property type="entry name" value="Ig-like_dom"/>
</dbReference>
<dbReference type="GO" id="GO:0007166">
    <property type="term" value="P:cell surface receptor signaling pathway"/>
    <property type="evidence" value="ECO:0007669"/>
    <property type="project" value="TreeGrafter"/>
</dbReference>
<keyword evidence="4 13" id="KW-0732">Signal</keyword>
<dbReference type="InterPro" id="IPR013783">
    <property type="entry name" value="Ig-like_fold"/>
</dbReference>
<evidence type="ECO:0000256" key="11">
    <source>
        <dbReference type="SAM" id="MobiDB-lite"/>
    </source>
</evidence>
<dbReference type="Pfam" id="PF22705">
    <property type="entry name" value="C2-set_3"/>
    <property type="match status" value="1"/>
</dbReference>
<proteinExistence type="predicted"/>
<dbReference type="Pfam" id="PF07686">
    <property type="entry name" value="V-set"/>
    <property type="match status" value="1"/>
</dbReference>
<keyword evidence="6 12" id="KW-0472">Membrane</keyword>
<evidence type="ECO:0000256" key="4">
    <source>
        <dbReference type="ARBA" id="ARBA00022729"/>
    </source>
</evidence>
<evidence type="ECO:0000256" key="10">
    <source>
        <dbReference type="ARBA" id="ARBA00023319"/>
    </source>
</evidence>
<dbReference type="InterPro" id="IPR036179">
    <property type="entry name" value="Ig-like_dom_sf"/>
</dbReference>
<dbReference type="SUPFAM" id="SSF48726">
    <property type="entry name" value="Immunoglobulin"/>
    <property type="match status" value="2"/>
</dbReference>
<dbReference type="PANTHER" id="PTHR25466">
    <property type="entry name" value="T-LYMPHOCYTE ACTIVATION ANTIGEN"/>
    <property type="match status" value="1"/>
</dbReference>
<evidence type="ECO:0000256" key="6">
    <source>
        <dbReference type="ARBA" id="ARBA00023136"/>
    </source>
</evidence>
<feature type="domain" description="Ig-like" evidence="14">
    <location>
        <begin position="36"/>
        <end position="128"/>
    </location>
</feature>
<feature type="region of interest" description="Disordered" evidence="11">
    <location>
        <begin position="281"/>
        <end position="315"/>
    </location>
</feature>
<evidence type="ECO:0000256" key="13">
    <source>
        <dbReference type="SAM" id="SignalP"/>
    </source>
</evidence>
<dbReference type="SMART" id="SM00409">
    <property type="entry name" value="IG"/>
    <property type="match status" value="1"/>
</dbReference>
<sequence>MASRFTLLLFLCTTLEHAESSFAQVKCSAKNVGYYGHQSLLECAVQTSPDASDAKIRGVTWRKGDEPLLVFHNGKFLKEQPGYMFAEPSWNENNMNVSMIITNTTVAHDGLYSCDVITSKGLPEKKYTRLEVQAKYSVPSVTSNPEKIIPNTRSSLICESHGGYPKGQLRWFDDSRADWSKSAEMKVQQTADGLFQLTSTLSLMPRSTLPKYICMLYNASGNKEYEINFHTFPDNDFSHGSASVQTSKILAPVLVIGSLIVGLLMALLVYRRRSQRARRPSAAPLMGFSTVPPRDFDDENRQYPETVTEPKDSMA</sequence>
<dbReference type="PROSITE" id="PS50835">
    <property type="entry name" value="IG_LIKE"/>
    <property type="match status" value="2"/>
</dbReference>
<keyword evidence="10" id="KW-0393">Immunoglobulin domain</keyword>
<feature type="domain" description="Ig-like" evidence="14">
    <location>
        <begin position="139"/>
        <end position="228"/>
    </location>
</feature>
<dbReference type="GO" id="GO:0071222">
    <property type="term" value="P:cellular response to lipopolysaccharide"/>
    <property type="evidence" value="ECO:0007669"/>
    <property type="project" value="TreeGrafter"/>
</dbReference>
<dbReference type="GO" id="GO:0009897">
    <property type="term" value="C:external side of plasma membrane"/>
    <property type="evidence" value="ECO:0007669"/>
    <property type="project" value="TreeGrafter"/>
</dbReference>
<evidence type="ECO:0000256" key="3">
    <source>
        <dbReference type="ARBA" id="ARBA00022692"/>
    </source>
</evidence>
<keyword evidence="8 16" id="KW-0675">Receptor</keyword>
<keyword evidence="7" id="KW-1015">Disulfide bond</keyword>
<dbReference type="InterPro" id="IPR003599">
    <property type="entry name" value="Ig_sub"/>
</dbReference>
<evidence type="ECO:0000256" key="2">
    <source>
        <dbReference type="ARBA" id="ARBA00022475"/>
    </source>
</evidence>
<dbReference type="InterPro" id="IPR013106">
    <property type="entry name" value="Ig_V-set"/>
</dbReference>
<keyword evidence="3 12" id="KW-0812">Transmembrane</keyword>
<evidence type="ECO:0000259" key="14">
    <source>
        <dbReference type="PROSITE" id="PS50835"/>
    </source>
</evidence>
<dbReference type="AlphaFoldDB" id="A0A6P7IIH9"/>
<dbReference type="PANTHER" id="PTHR25466:SF14">
    <property type="entry name" value="BUTYROPHILIN SUBFAMILY 2 MEMBER A2-LIKE-RELATED"/>
    <property type="match status" value="1"/>
</dbReference>
<evidence type="ECO:0000256" key="7">
    <source>
        <dbReference type="ARBA" id="ARBA00023157"/>
    </source>
</evidence>
<comment type="subcellular location">
    <subcellularLocation>
        <location evidence="1">Cell membrane</location>
        <topology evidence="1">Single-pass type I membrane protein</topology>
    </subcellularLocation>
</comment>
<dbReference type="Proteomes" id="UP000515145">
    <property type="component" value="Chromosome 1"/>
</dbReference>
<feature type="chain" id="PRO_5028070884" evidence="13">
    <location>
        <begin position="21"/>
        <end position="315"/>
    </location>
</feature>
<dbReference type="GO" id="GO:0006955">
    <property type="term" value="P:immune response"/>
    <property type="evidence" value="ECO:0007669"/>
    <property type="project" value="TreeGrafter"/>
</dbReference>
<evidence type="ECO:0000256" key="8">
    <source>
        <dbReference type="ARBA" id="ARBA00023170"/>
    </source>
</evidence>
<evidence type="ECO:0000256" key="12">
    <source>
        <dbReference type="SAM" id="Phobius"/>
    </source>
</evidence>
<dbReference type="OrthoDB" id="9942764at2759"/>
<keyword evidence="15" id="KW-1185">Reference proteome</keyword>
<dbReference type="InterPro" id="IPR051713">
    <property type="entry name" value="T-cell_Activation_Regulation"/>
</dbReference>
<evidence type="ECO:0000256" key="1">
    <source>
        <dbReference type="ARBA" id="ARBA00004251"/>
    </source>
</evidence>
<reference evidence="16" key="1">
    <citation type="submission" date="2025-08" db="UniProtKB">
        <authorList>
            <consortium name="RefSeq"/>
        </authorList>
    </citation>
    <scope>IDENTIFICATION</scope>
</reference>
<dbReference type="Gene3D" id="2.60.40.10">
    <property type="entry name" value="Immunoglobulins"/>
    <property type="match status" value="2"/>
</dbReference>
<dbReference type="InParanoid" id="A0A6P7IIH9"/>
<dbReference type="GO" id="GO:0042102">
    <property type="term" value="P:positive regulation of T cell proliferation"/>
    <property type="evidence" value="ECO:0007669"/>
    <property type="project" value="TreeGrafter"/>
</dbReference>
<keyword evidence="9" id="KW-0325">Glycoprotein</keyword>
<dbReference type="RefSeq" id="XP_028264561.1">
    <property type="nucleotide sequence ID" value="XM_028408760.1"/>
</dbReference>
<protein>
    <submittedName>
        <fullName evidence="16">Cell surface glycoprotein CD200 receptor 1 isoform X1</fullName>
    </submittedName>
</protein>
<evidence type="ECO:0000313" key="15">
    <source>
        <dbReference type="Proteomes" id="UP000515145"/>
    </source>
</evidence>
<keyword evidence="2" id="KW-1003">Cell membrane</keyword>
<keyword evidence="5 12" id="KW-1133">Transmembrane helix</keyword>
<gene>
    <name evidence="16" type="primary">LOC114437826</name>
</gene>
<name>A0A6P7IIH9_9TELE</name>
<dbReference type="InterPro" id="IPR053896">
    <property type="entry name" value="BTN3A2-like_Ig-C"/>
</dbReference>
<dbReference type="GeneID" id="114437826"/>
<evidence type="ECO:0000313" key="16">
    <source>
        <dbReference type="RefSeq" id="XP_028264561.1"/>
    </source>
</evidence>
<organism evidence="15 16">
    <name type="scientific">Parambassis ranga</name>
    <name type="common">Indian glassy fish</name>
    <dbReference type="NCBI Taxonomy" id="210632"/>
    <lineage>
        <taxon>Eukaryota</taxon>
        <taxon>Metazoa</taxon>
        <taxon>Chordata</taxon>
        <taxon>Craniata</taxon>
        <taxon>Vertebrata</taxon>
        <taxon>Euteleostomi</taxon>
        <taxon>Actinopterygii</taxon>
        <taxon>Neopterygii</taxon>
        <taxon>Teleostei</taxon>
        <taxon>Neoteleostei</taxon>
        <taxon>Acanthomorphata</taxon>
        <taxon>Ovalentaria</taxon>
        <taxon>Ambassidae</taxon>
        <taxon>Parambassis</taxon>
    </lineage>
</organism>
<accession>A0A6P7IIH9</accession>
<dbReference type="GO" id="GO:0031295">
    <property type="term" value="P:T cell costimulation"/>
    <property type="evidence" value="ECO:0007669"/>
    <property type="project" value="TreeGrafter"/>
</dbReference>
<evidence type="ECO:0000256" key="9">
    <source>
        <dbReference type="ARBA" id="ARBA00023180"/>
    </source>
</evidence>